<accession>A0A8S1CSD1</accession>
<dbReference type="GO" id="GO:0051287">
    <property type="term" value="F:NAD binding"/>
    <property type="evidence" value="ECO:0007669"/>
    <property type="project" value="InterPro"/>
</dbReference>
<dbReference type="EC" id="1.1.1.31" evidence="3"/>
<evidence type="ECO:0000256" key="7">
    <source>
        <dbReference type="ARBA" id="ARBA00049197"/>
    </source>
</evidence>
<dbReference type="SUPFAM" id="SSF48179">
    <property type="entry name" value="6-phosphogluconate dehydrogenase C-terminal domain-like"/>
    <property type="match status" value="1"/>
</dbReference>
<dbReference type="AlphaFoldDB" id="A0A8S1CSD1"/>
<dbReference type="Pfam" id="PF03446">
    <property type="entry name" value="NAD_binding_2"/>
    <property type="match status" value="1"/>
</dbReference>
<comment type="similarity">
    <text evidence="2">Belongs to the HIBADH-related family. 3-hydroxyisobutyrate dehydrogenase subfamily.</text>
</comment>
<dbReference type="GO" id="GO:0006574">
    <property type="term" value="P:L-valine catabolic process"/>
    <property type="evidence" value="ECO:0007669"/>
    <property type="project" value="TreeGrafter"/>
</dbReference>
<dbReference type="Proteomes" id="UP000494165">
    <property type="component" value="Unassembled WGS sequence"/>
</dbReference>
<comment type="pathway">
    <text evidence="1">Amino-acid degradation; L-valine degradation.</text>
</comment>
<dbReference type="Gene3D" id="1.10.1040.10">
    <property type="entry name" value="N-(1-d-carboxylethyl)-l-norvaline Dehydrogenase, domain 2"/>
    <property type="match status" value="1"/>
</dbReference>
<evidence type="ECO:0000256" key="5">
    <source>
        <dbReference type="ARBA" id="ARBA00023002"/>
    </source>
</evidence>
<dbReference type="GO" id="GO:0005739">
    <property type="term" value="C:mitochondrion"/>
    <property type="evidence" value="ECO:0007669"/>
    <property type="project" value="TreeGrafter"/>
</dbReference>
<evidence type="ECO:0000256" key="6">
    <source>
        <dbReference type="ARBA" id="ARBA00023027"/>
    </source>
</evidence>
<dbReference type="InterPro" id="IPR029154">
    <property type="entry name" value="HIBADH-like_NADP-bd"/>
</dbReference>
<evidence type="ECO:0000256" key="3">
    <source>
        <dbReference type="ARBA" id="ARBA00012991"/>
    </source>
</evidence>
<gene>
    <name evidence="10" type="ORF">CLODIP_2_CD01895</name>
</gene>
<name>A0A8S1CSD1_9INSE</name>
<sequence length="235" mass="24634">MLPNNDIVTNVYTGKDGVFEGLQSGSILLDSSTVDPSVPTALEKIANSKGSFFLDTPVSGGVIAAQSGELTFMVGGDKQIFEKAQGVLSGMGKKLVHCGGIGMGQAAKICNNMLLGISMAGVAEAMNLGIRLGLDGKQLMDIINNSTGRCWSSEIYNPVPGLMPNVPSARDYEGGFYSGLIAKDLGLAQGLATRTGSPIPMGALASQIYRLMCKAGLEVRDFSSVYKFIQDGQKI</sequence>
<evidence type="ECO:0000259" key="8">
    <source>
        <dbReference type="Pfam" id="PF03446"/>
    </source>
</evidence>
<proteinExistence type="inferred from homology"/>
<dbReference type="NCBIfam" id="TIGR01692">
    <property type="entry name" value="HIBADH"/>
    <property type="match status" value="1"/>
</dbReference>
<dbReference type="InterPro" id="IPR036291">
    <property type="entry name" value="NAD(P)-bd_dom_sf"/>
</dbReference>
<evidence type="ECO:0000313" key="10">
    <source>
        <dbReference type="EMBL" id="CAB3372890.1"/>
    </source>
</evidence>
<organism evidence="10 11">
    <name type="scientific">Cloeon dipterum</name>
    <dbReference type="NCBI Taxonomy" id="197152"/>
    <lineage>
        <taxon>Eukaryota</taxon>
        <taxon>Metazoa</taxon>
        <taxon>Ecdysozoa</taxon>
        <taxon>Arthropoda</taxon>
        <taxon>Hexapoda</taxon>
        <taxon>Insecta</taxon>
        <taxon>Pterygota</taxon>
        <taxon>Palaeoptera</taxon>
        <taxon>Ephemeroptera</taxon>
        <taxon>Pisciforma</taxon>
        <taxon>Baetidae</taxon>
        <taxon>Cloeon</taxon>
    </lineage>
</organism>
<dbReference type="InterPro" id="IPR008927">
    <property type="entry name" value="6-PGluconate_DH-like_C_sf"/>
</dbReference>
<dbReference type="InterPro" id="IPR006115">
    <property type="entry name" value="6PGDH_NADP-bd"/>
</dbReference>
<dbReference type="PANTHER" id="PTHR22981">
    <property type="entry name" value="3-HYDROXYISOBUTYRATE DEHYDROGENASE-RELATED"/>
    <property type="match status" value="1"/>
</dbReference>
<dbReference type="OrthoDB" id="435038at2759"/>
<dbReference type="Pfam" id="PF14833">
    <property type="entry name" value="NAD_binding_11"/>
    <property type="match status" value="1"/>
</dbReference>
<comment type="caution">
    <text evidence="10">The sequence shown here is derived from an EMBL/GenBank/DDBJ whole genome shotgun (WGS) entry which is preliminary data.</text>
</comment>
<dbReference type="PANTHER" id="PTHR22981:SF7">
    <property type="entry name" value="3-HYDROXYISOBUTYRATE DEHYDROGENASE, MITOCHONDRIAL"/>
    <property type="match status" value="1"/>
</dbReference>
<dbReference type="InterPro" id="IPR013328">
    <property type="entry name" value="6PGD_dom2"/>
</dbReference>
<keyword evidence="4" id="KW-0101">Branched-chain amino acid catabolism</keyword>
<dbReference type="SUPFAM" id="SSF51735">
    <property type="entry name" value="NAD(P)-binding Rossmann-fold domains"/>
    <property type="match status" value="1"/>
</dbReference>
<feature type="domain" description="3-hydroxyisobutyrate dehydrogenase-like NAD-binding" evidence="9">
    <location>
        <begin position="102"/>
        <end position="228"/>
    </location>
</feature>
<evidence type="ECO:0000256" key="4">
    <source>
        <dbReference type="ARBA" id="ARBA00022456"/>
    </source>
</evidence>
<protein>
    <recommendedName>
        <fullName evidence="3">3-hydroxyisobutyrate dehydrogenase</fullName>
        <ecNumber evidence="3">1.1.1.31</ecNumber>
    </recommendedName>
</protein>
<dbReference type="GO" id="GO:0050661">
    <property type="term" value="F:NADP binding"/>
    <property type="evidence" value="ECO:0007669"/>
    <property type="project" value="InterPro"/>
</dbReference>
<dbReference type="Gene3D" id="3.40.50.720">
    <property type="entry name" value="NAD(P)-binding Rossmann-like Domain"/>
    <property type="match status" value="1"/>
</dbReference>
<dbReference type="InterPro" id="IPR011548">
    <property type="entry name" value="HIBADH"/>
</dbReference>
<dbReference type="EMBL" id="CADEPI010000077">
    <property type="protein sequence ID" value="CAB3372890.1"/>
    <property type="molecule type" value="Genomic_DNA"/>
</dbReference>
<evidence type="ECO:0000259" key="9">
    <source>
        <dbReference type="Pfam" id="PF14833"/>
    </source>
</evidence>
<evidence type="ECO:0000313" key="11">
    <source>
        <dbReference type="Proteomes" id="UP000494165"/>
    </source>
</evidence>
<evidence type="ECO:0000256" key="1">
    <source>
        <dbReference type="ARBA" id="ARBA00005109"/>
    </source>
</evidence>
<keyword evidence="6" id="KW-0520">NAD</keyword>
<feature type="domain" description="6-phosphogluconate dehydrogenase NADP-binding" evidence="8">
    <location>
        <begin position="1"/>
        <end position="99"/>
    </location>
</feature>
<dbReference type="FunFam" id="1.10.1040.10:FF:000006">
    <property type="entry name" value="3-hydroxyisobutyrate dehydrogenase"/>
    <property type="match status" value="1"/>
</dbReference>
<dbReference type="GO" id="GO:0008442">
    <property type="term" value="F:3-hydroxyisobutyrate dehydrogenase activity"/>
    <property type="evidence" value="ECO:0007669"/>
    <property type="project" value="UniProtKB-EC"/>
</dbReference>
<comment type="catalytic activity">
    <reaction evidence="7">
        <text>3-hydroxy-2-methylpropanoate + NAD(+) = 2-methyl-3-oxopropanoate + NADH + H(+)</text>
        <dbReference type="Rhea" id="RHEA:17681"/>
        <dbReference type="ChEBI" id="CHEBI:11805"/>
        <dbReference type="ChEBI" id="CHEBI:15378"/>
        <dbReference type="ChEBI" id="CHEBI:57540"/>
        <dbReference type="ChEBI" id="CHEBI:57700"/>
        <dbReference type="ChEBI" id="CHEBI:57945"/>
        <dbReference type="EC" id="1.1.1.31"/>
    </reaction>
</comment>
<evidence type="ECO:0000256" key="2">
    <source>
        <dbReference type="ARBA" id="ARBA00006013"/>
    </source>
</evidence>
<reference evidence="10 11" key="1">
    <citation type="submission" date="2020-04" db="EMBL/GenBank/DDBJ databases">
        <authorList>
            <person name="Alioto T."/>
            <person name="Alioto T."/>
            <person name="Gomez Garrido J."/>
        </authorList>
    </citation>
    <scope>NUCLEOTIDE SEQUENCE [LARGE SCALE GENOMIC DNA]</scope>
</reference>
<keyword evidence="11" id="KW-1185">Reference proteome</keyword>
<keyword evidence="5" id="KW-0560">Oxidoreductase</keyword>